<dbReference type="Proteomes" id="UP001059745">
    <property type="component" value="Chromosome 2"/>
</dbReference>
<evidence type="ECO:0000313" key="3">
    <source>
        <dbReference type="EMBL" id="UWX72506.1"/>
    </source>
</evidence>
<dbReference type="InterPro" id="IPR023214">
    <property type="entry name" value="HAD_sf"/>
</dbReference>
<dbReference type="InterPro" id="IPR006328">
    <property type="entry name" value="2-HAD"/>
</dbReference>
<dbReference type="Pfam" id="PF00702">
    <property type="entry name" value="Hydrolase"/>
    <property type="match status" value="1"/>
</dbReference>
<dbReference type="InterPro" id="IPR051540">
    <property type="entry name" value="S-2-haloacid_dehalogenase"/>
</dbReference>
<dbReference type="EMBL" id="CP104215">
    <property type="protein sequence ID" value="UWX72506.1"/>
    <property type="molecule type" value="Genomic_DNA"/>
</dbReference>
<dbReference type="AlphaFoldDB" id="A0AB38TVQ2"/>
<dbReference type="GeneID" id="66461477"/>
<reference evidence="3" key="1">
    <citation type="submission" date="2022-09" db="EMBL/GenBank/DDBJ databases">
        <title>Genomic of Burkholderia gladioli.</title>
        <authorList>
            <person name="Wu H."/>
        </authorList>
    </citation>
    <scope>NUCLEOTIDE SEQUENCE</scope>
    <source>
        <strain evidence="3">ZN-S4</strain>
    </source>
</reference>
<dbReference type="GO" id="GO:0018784">
    <property type="term" value="F:(S)-2-haloacid dehalogenase activity"/>
    <property type="evidence" value="ECO:0007669"/>
    <property type="project" value="UniProtKB-UniRule"/>
</dbReference>
<dbReference type="PANTHER" id="PTHR43316">
    <property type="entry name" value="HYDROLASE, HALOACID DELAHOGENASE-RELATED"/>
    <property type="match status" value="1"/>
</dbReference>
<accession>A0AB38TVQ2</accession>
<sequence length="227" mass="24792">MERPILVFDIAETILDLRALSPVFENIFGDAAMLRTWFDEVVLYAQALTLTGAYVDVGRVGAAALKMLANIHGRVVDAAQLAQFKKISLALPAYADVRDGLETLQRAGFRMVTLSNNPGATCETQLTSAGIRPFFERVFSIDDTVHRYKPAREAYLEVATALNRRPGDLWLITCHAFDAMGALAAGLHAGLLLRPGNAQFEIGAQPDLVHTDLRTMADALVARFPAH</sequence>
<dbReference type="RefSeq" id="WP_046580368.1">
    <property type="nucleotide sequence ID" value="NZ_CADEPT010000008.1"/>
</dbReference>
<dbReference type="NCBIfam" id="TIGR01428">
    <property type="entry name" value="HAD_type_II"/>
    <property type="match status" value="1"/>
</dbReference>
<comment type="similarity">
    <text evidence="2">Belongs to the HAD-like hydrolase superfamily. S-2-haloalkanoic acid dehalogenase family.</text>
</comment>
<evidence type="ECO:0000256" key="2">
    <source>
        <dbReference type="RuleBase" id="RU368077"/>
    </source>
</evidence>
<gene>
    <name evidence="3" type="ORF">NYZ96_29205</name>
</gene>
<name>A0AB38TVQ2_BURGA</name>
<organism evidence="3 4">
    <name type="scientific">Burkholderia gladioli</name>
    <name type="common">Pseudomonas marginata</name>
    <name type="synonym">Phytomonas marginata</name>
    <dbReference type="NCBI Taxonomy" id="28095"/>
    <lineage>
        <taxon>Bacteria</taxon>
        <taxon>Pseudomonadati</taxon>
        <taxon>Pseudomonadota</taxon>
        <taxon>Betaproteobacteria</taxon>
        <taxon>Burkholderiales</taxon>
        <taxon>Burkholderiaceae</taxon>
        <taxon>Burkholderia</taxon>
    </lineage>
</organism>
<dbReference type="InterPro" id="IPR023198">
    <property type="entry name" value="PGP-like_dom2"/>
</dbReference>
<dbReference type="EC" id="3.8.1.2" evidence="2"/>
<dbReference type="Gene3D" id="1.10.150.240">
    <property type="entry name" value="Putative phosphatase, domain 2"/>
    <property type="match status" value="1"/>
</dbReference>
<dbReference type="SFLD" id="SFLDS00003">
    <property type="entry name" value="Haloacid_Dehalogenase"/>
    <property type="match status" value="1"/>
</dbReference>
<evidence type="ECO:0000256" key="1">
    <source>
        <dbReference type="ARBA" id="ARBA00022801"/>
    </source>
</evidence>
<protein>
    <recommendedName>
        <fullName evidence="2">(S)-2-haloacid dehalogenase</fullName>
        <ecNumber evidence="2">3.8.1.2</ecNumber>
    </recommendedName>
    <alternativeName>
        <fullName evidence="2">2-haloalkanoic acid dehalogenase</fullName>
    </alternativeName>
    <alternativeName>
        <fullName evidence="2">Halocarboxylic acid halidohydrolase</fullName>
    </alternativeName>
    <alternativeName>
        <fullName evidence="2">L-2-haloacid dehalogenase</fullName>
    </alternativeName>
</protein>
<comment type="catalytic activity">
    <reaction evidence="2">
        <text>an (S)-2-haloacid + H2O = a (2R)-2-hydroxycarboxylate + a halide anion + H(+)</text>
        <dbReference type="Rhea" id="RHEA:11192"/>
        <dbReference type="ChEBI" id="CHEBI:15377"/>
        <dbReference type="ChEBI" id="CHEBI:15378"/>
        <dbReference type="ChEBI" id="CHEBI:16042"/>
        <dbReference type="ChEBI" id="CHEBI:58314"/>
        <dbReference type="ChEBI" id="CHEBI:137405"/>
        <dbReference type="EC" id="3.8.1.2"/>
    </reaction>
</comment>
<dbReference type="InterPro" id="IPR036412">
    <property type="entry name" value="HAD-like_sf"/>
</dbReference>
<dbReference type="SFLD" id="SFLDG01129">
    <property type="entry name" value="C1.5:_HAD__Beta-PGM__Phosphata"/>
    <property type="match status" value="1"/>
</dbReference>
<dbReference type="SUPFAM" id="SSF56784">
    <property type="entry name" value="HAD-like"/>
    <property type="match status" value="1"/>
</dbReference>
<dbReference type="Gene3D" id="3.40.50.1000">
    <property type="entry name" value="HAD superfamily/HAD-like"/>
    <property type="match status" value="1"/>
</dbReference>
<dbReference type="PANTHER" id="PTHR43316:SF3">
    <property type="entry name" value="HALOACID DEHALOGENASE, TYPE II (AFU_ORTHOLOGUE AFUA_2G07750)-RELATED"/>
    <property type="match status" value="1"/>
</dbReference>
<comment type="function">
    <text evidence="2">Catalyzes the hydrolytic dehalogenation of small (S)-2-haloalkanoic acids to yield the corresponding (R)-2-hydroxyalkanoic acids.</text>
</comment>
<keyword evidence="1 2" id="KW-0378">Hydrolase</keyword>
<evidence type="ECO:0000313" key="4">
    <source>
        <dbReference type="Proteomes" id="UP001059745"/>
    </source>
</evidence>
<proteinExistence type="inferred from homology"/>